<evidence type="ECO:0000313" key="2">
    <source>
        <dbReference type="Proteomes" id="UP000002489"/>
    </source>
</evidence>
<dbReference type="EnsemblFungi" id="FOXG_07618T0">
    <property type="protein sequence ID" value="FOXG_07618P0"/>
    <property type="gene ID" value="FOXG_07618"/>
</dbReference>
<organism evidence="1 2">
    <name type="scientific">Fusarium oxysporum (strain Fo5176)</name>
    <name type="common">Fusarium vascular wilt</name>
    <dbReference type="NCBI Taxonomy" id="660025"/>
    <lineage>
        <taxon>Eukaryota</taxon>
        <taxon>Fungi</taxon>
        <taxon>Dikarya</taxon>
        <taxon>Ascomycota</taxon>
        <taxon>Pezizomycotina</taxon>
        <taxon>Sordariomycetes</taxon>
        <taxon>Hypocreomycetidae</taxon>
        <taxon>Hypocreales</taxon>
        <taxon>Nectriaceae</taxon>
        <taxon>Fusarium</taxon>
        <taxon>Fusarium oxysporum species complex</taxon>
    </lineage>
</organism>
<protein>
    <submittedName>
        <fullName evidence="1">Uncharacterized protein</fullName>
    </submittedName>
</protein>
<accession>A0A0D2XUG5</accession>
<evidence type="ECO:0000313" key="1">
    <source>
        <dbReference type="EnsemblFungi" id="FOXG_07618P0"/>
    </source>
</evidence>
<reference evidence="1" key="2">
    <citation type="submission" date="2025-08" db="UniProtKB">
        <authorList>
            <consortium name="EnsemblFungi"/>
        </authorList>
    </citation>
    <scope>IDENTIFICATION</scope>
    <source>
        <strain evidence="1">4287 / CBS 123668 / FGSC 9935 / NRRL 34936</strain>
    </source>
</reference>
<dbReference type="AlphaFoldDB" id="A0A0D2XUG5"/>
<sequence length="55" mass="5821">MATPELAIAKATLSATLFRADPTSLSRPEVDAFFPILTDALAKCSRPNVQVCSIA</sequence>
<reference evidence="2" key="1">
    <citation type="journal article" date="2012" name="Mol. Plant Microbe Interact.">
        <title>A highly conserved effector in Fusarium oxysporum is required for full virulence on Arabidopsis.</title>
        <authorList>
            <person name="Thatcher L.F."/>
            <person name="Gardiner D.M."/>
            <person name="Kazan K."/>
            <person name="Manners J."/>
        </authorList>
    </citation>
    <scope>NUCLEOTIDE SEQUENCE [LARGE SCALE GENOMIC DNA]</scope>
    <source>
        <strain evidence="2">Fo5176</strain>
    </source>
</reference>
<proteinExistence type="predicted"/>
<dbReference type="Proteomes" id="UP000002489">
    <property type="component" value="Unassembled WGS sequence"/>
</dbReference>
<name>A0A0D2XUG5_FUSOF</name>